<dbReference type="EMBL" id="VTUX01000010">
    <property type="protein sequence ID" value="KAA1188381.1"/>
    <property type="molecule type" value="Genomic_DNA"/>
</dbReference>
<reference evidence="8 9" key="1">
    <citation type="submission" date="2019-09" db="EMBL/GenBank/DDBJ databases">
        <authorList>
            <person name="Chen X.-Y."/>
        </authorList>
    </citation>
    <scope>NUCLEOTIDE SEQUENCE [LARGE SCALE GENOMIC DNA]</scope>
    <source>
        <strain evidence="8 9">NY5</strain>
    </source>
</reference>
<dbReference type="PROSITE" id="PS00676">
    <property type="entry name" value="SIGMA54_INTERACT_2"/>
    <property type="match status" value="1"/>
</dbReference>
<dbReference type="InterPro" id="IPR002197">
    <property type="entry name" value="HTH_Fis"/>
</dbReference>
<dbReference type="InterPro" id="IPR003593">
    <property type="entry name" value="AAA+_ATPase"/>
</dbReference>
<evidence type="ECO:0000259" key="7">
    <source>
        <dbReference type="PROSITE" id="PS50045"/>
    </source>
</evidence>
<comment type="caution">
    <text evidence="8">The sequence shown here is derived from an EMBL/GenBank/DDBJ whole genome shotgun (WGS) entry which is preliminary data.</text>
</comment>
<dbReference type="SMART" id="SM00382">
    <property type="entry name" value="AAA"/>
    <property type="match status" value="1"/>
</dbReference>
<dbReference type="SUPFAM" id="SSF46689">
    <property type="entry name" value="Homeodomain-like"/>
    <property type="match status" value="1"/>
</dbReference>
<protein>
    <submittedName>
        <fullName evidence="8">Sigma-54-dependent Fis family transcriptional regulator</fullName>
    </submittedName>
</protein>
<dbReference type="PROSITE" id="PS00675">
    <property type="entry name" value="SIGMA54_INTERACT_1"/>
    <property type="match status" value="1"/>
</dbReference>
<dbReference type="Proteomes" id="UP000323708">
    <property type="component" value="Unassembled WGS sequence"/>
</dbReference>
<keyword evidence="2" id="KW-0067">ATP-binding</keyword>
<keyword evidence="5" id="KW-0804">Transcription</keyword>
<dbReference type="AlphaFoldDB" id="A0A5B0WQC7"/>
<dbReference type="InterPro" id="IPR027417">
    <property type="entry name" value="P-loop_NTPase"/>
</dbReference>
<evidence type="ECO:0000256" key="1">
    <source>
        <dbReference type="ARBA" id="ARBA00022741"/>
    </source>
</evidence>
<feature type="region of interest" description="Disordered" evidence="6">
    <location>
        <begin position="96"/>
        <end position="122"/>
    </location>
</feature>
<dbReference type="InterPro" id="IPR025943">
    <property type="entry name" value="Sigma_54_int_dom_ATP-bd_2"/>
</dbReference>
<sequence>MYAMRPLSCSISSSSTRPSKPPSRVTSFISIRFETCFAFIALVSVSPGGAQMAPPPAIFNAFTVPRPTRSGDPELRASGAFPCAFICTNSNFPAKSTARRPHDSRRHQRFATTPASGACTPARDLTMQDDLSRTAVLVVTDPQLSGQLQTVMEELDFRTRVIDGAEGPGAVAELAPAVVAVSCEDQMAFVHRLLDEDHLDEVTEVLLIGDSEQQQIALQDWLAQGRAFFLARPLDLGYVRQLLLDIRSDIDRSSSTPADRNQLDAVLDQFGLLRGSSSAMRKVYRLLRKVAPMDTSVLVCGESGTGKELVAESVHATSSRSDGPFLAVNCGAIPSELVESELFGHEKGSFSGAVSSHKGFFERASGGTLFLDEITEMPLDIQVKLLRVLETGRYRRVGGERDLASNVRIVAATNRSPEQAVSSGVLREDLYFRVARFVLRLPALRERGDDIVGLAKVFLAELNEANGTDFSMSADAETCLRQHAWPGNVRELKSAVEQAYLIADQVITPEELPDFTAMELDVDAGDYLRVSVGSSLDETERRLIFATLEAVDGSKPDAAEALGISLKTLYNRLNRYEQEAQG</sequence>
<dbReference type="Pfam" id="PF25601">
    <property type="entry name" value="AAA_lid_14"/>
    <property type="match status" value="1"/>
</dbReference>
<dbReference type="GO" id="GO:0005524">
    <property type="term" value="F:ATP binding"/>
    <property type="evidence" value="ECO:0007669"/>
    <property type="project" value="UniProtKB-KW"/>
</dbReference>
<evidence type="ECO:0000313" key="8">
    <source>
        <dbReference type="EMBL" id="KAA1188381.1"/>
    </source>
</evidence>
<evidence type="ECO:0000313" key="9">
    <source>
        <dbReference type="Proteomes" id="UP000323708"/>
    </source>
</evidence>
<dbReference type="CDD" id="cd00009">
    <property type="entry name" value="AAA"/>
    <property type="match status" value="1"/>
</dbReference>
<dbReference type="PRINTS" id="PR01590">
    <property type="entry name" value="HTHFIS"/>
</dbReference>
<name>A0A5B0WQC7_9GAMM</name>
<dbReference type="Gene3D" id="1.10.10.60">
    <property type="entry name" value="Homeodomain-like"/>
    <property type="match status" value="1"/>
</dbReference>
<keyword evidence="9" id="KW-1185">Reference proteome</keyword>
<dbReference type="Gene3D" id="1.10.8.60">
    <property type="match status" value="1"/>
</dbReference>
<evidence type="ECO:0000256" key="5">
    <source>
        <dbReference type="ARBA" id="ARBA00023163"/>
    </source>
</evidence>
<feature type="region of interest" description="Disordered" evidence="6">
    <location>
        <begin position="1"/>
        <end position="24"/>
    </location>
</feature>
<proteinExistence type="predicted"/>
<keyword evidence="3" id="KW-0805">Transcription regulation</keyword>
<evidence type="ECO:0000256" key="6">
    <source>
        <dbReference type="SAM" id="MobiDB-lite"/>
    </source>
</evidence>
<dbReference type="PROSITE" id="PS50045">
    <property type="entry name" value="SIGMA54_INTERACT_4"/>
    <property type="match status" value="1"/>
</dbReference>
<keyword evidence="1" id="KW-0547">Nucleotide-binding</keyword>
<dbReference type="InterPro" id="IPR058031">
    <property type="entry name" value="AAA_lid_NorR"/>
</dbReference>
<evidence type="ECO:0000256" key="2">
    <source>
        <dbReference type="ARBA" id="ARBA00022840"/>
    </source>
</evidence>
<dbReference type="GO" id="GO:0006355">
    <property type="term" value="P:regulation of DNA-templated transcription"/>
    <property type="evidence" value="ECO:0007669"/>
    <property type="project" value="InterPro"/>
</dbReference>
<dbReference type="FunFam" id="3.40.50.300:FF:000006">
    <property type="entry name" value="DNA-binding transcriptional regulator NtrC"/>
    <property type="match status" value="1"/>
</dbReference>
<organism evidence="8 9">
    <name type="scientific">Pseudohalioglobus sediminis</name>
    <dbReference type="NCBI Taxonomy" id="2606449"/>
    <lineage>
        <taxon>Bacteria</taxon>
        <taxon>Pseudomonadati</taxon>
        <taxon>Pseudomonadota</taxon>
        <taxon>Gammaproteobacteria</taxon>
        <taxon>Cellvibrionales</taxon>
        <taxon>Halieaceae</taxon>
        <taxon>Pseudohalioglobus</taxon>
    </lineage>
</organism>
<gene>
    <name evidence="8" type="ORF">F0M18_17945</name>
</gene>
<dbReference type="Pfam" id="PF00158">
    <property type="entry name" value="Sigma54_activat"/>
    <property type="match status" value="1"/>
</dbReference>
<dbReference type="InterPro" id="IPR025662">
    <property type="entry name" value="Sigma_54_int_dom_ATP-bd_1"/>
</dbReference>
<dbReference type="Pfam" id="PF02954">
    <property type="entry name" value="HTH_8"/>
    <property type="match status" value="1"/>
</dbReference>
<feature type="domain" description="Sigma-54 factor interaction" evidence="7">
    <location>
        <begin position="273"/>
        <end position="501"/>
    </location>
</feature>
<dbReference type="InterPro" id="IPR009057">
    <property type="entry name" value="Homeodomain-like_sf"/>
</dbReference>
<evidence type="ECO:0000256" key="4">
    <source>
        <dbReference type="ARBA" id="ARBA00023125"/>
    </source>
</evidence>
<dbReference type="Gene3D" id="3.40.50.300">
    <property type="entry name" value="P-loop containing nucleotide triphosphate hydrolases"/>
    <property type="match status" value="1"/>
</dbReference>
<dbReference type="PANTHER" id="PTHR32071:SF117">
    <property type="entry name" value="PTS-DEPENDENT DIHYDROXYACETONE KINASE OPERON REGULATORY PROTEIN-RELATED"/>
    <property type="match status" value="1"/>
</dbReference>
<dbReference type="InterPro" id="IPR002078">
    <property type="entry name" value="Sigma_54_int"/>
</dbReference>
<dbReference type="SUPFAM" id="SSF52540">
    <property type="entry name" value="P-loop containing nucleoside triphosphate hydrolases"/>
    <property type="match status" value="1"/>
</dbReference>
<dbReference type="GO" id="GO:0043565">
    <property type="term" value="F:sequence-specific DNA binding"/>
    <property type="evidence" value="ECO:0007669"/>
    <property type="project" value="InterPro"/>
</dbReference>
<dbReference type="PANTHER" id="PTHR32071">
    <property type="entry name" value="TRANSCRIPTIONAL REGULATORY PROTEIN"/>
    <property type="match status" value="1"/>
</dbReference>
<accession>A0A5B0WQC7</accession>
<feature type="compositionally biased region" description="Basic residues" evidence="6">
    <location>
        <begin position="97"/>
        <end position="109"/>
    </location>
</feature>
<evidence type="ECO:0000256" key="3">
    <source>
        <dbReference type="ARBA" id="ARBA00023015"/>
    </source>
</evidence>
<keyword evidence="4" id="KW-0238">DNA-binding</keyword>